<dbReference type="RefSeq" id="WP_061896225.1">
    <property type="nucleotide sequence ID" value="NZ_LOBR01000002.1"/>
</dbReference>
<reference evidence="2" key="1">
    <citation type="submission" date="2015-12" db="EMBL/GenBank/DDBJ databases">
        <authorList>
            <person name="Shamseldin A."/>
            <person name="Moawad H."/>
            <person name="Abd El-Rahim W.M."/>
            <person name="Sadowsky M.J."/>
        </authorList>
    </citation>
    <scope>NUCLEOTIDE SEQUENCE [LARGE SCALE GENOMIC DNA]</scope>
    <source>
        <strain evidence="2">2538-88</strain>
    </source>
</reference>
<proteinExistence type="predicted"/>
<accession>A0A151L1M4</accession>
<protein>
    <submittedName>
        <fullName evidence="1">Delta-VPH</fullName>
    </submittedName>
</protein>
<name>A0A151L1M4_9VIBR</name>
<sequence>MYSRYQPSSIQLEVIDQKHPRWPEATHLVQERYQQAFDAHLHRFMPSFLALLDNGEMKSVCGYRVAKDEPLFLEQYLDEPANQILSRRFACNVTRDSLIEFGQLASFSRGLSGLHFTLIADKLVALGFEWCIFTATDPLHALMKRFGLEPTMIASADAKRIPNATQIYGSYYQHSPRILAGNLRLGLAHLKQLALQQKQA</sequence>
<dbReference type="EMBL" id="LOBR01000002">
    <property type="protein sequence ID" value="KYN90297.1"/>
    <property type="molecule type" value="Genomic_DNA"/>
</dbReference>
<organism evidence="1 2">
    <name type="scientific">Vibrio cidicii</name>
    <dbReference type="NCBI Taxonomy" id="1763883"/>
    <lineage>
        <taxon>Bacteria</taxon>
        <taxon>Pseudomonadati</taxon>
        <taxon>Pseudomonadota</taxon>
        <taxon>Gammaproteobacteria</taxon>
        <taxon>Vibrionales</taxon>
        <taxon>Vibrionaceae</taxon>
        <taxon>Vibrio</taxon>
    </lineage>
</organism>
<evidence type="ECO:0000313" key="1">
    <source>
        <dbReference type="EMBL" id="KYN90297.1"/>
    </source>
</evidence>
<dbReference type="Pfam" id="PF12261">
    <property type="entry name" value="T_hemolysin"/>
    <property type="match status" value="1"/>
</dbReference>
<evidence type="ECO:0000313" key="2">
    <source>
        <dbReference type="Proteomes" id="UP000075346"/>
    </source>
</evidence>
<dbReference type="InterPro" id="IPR022050">
    <property type="entry name" value="T_hemolysin"/>
</dbReference>
<comment type="caution">
    <text evidence="1">The sequence shown here is derived from an EMBL/GenBank/DDBJ whole genome shotgun (WGS) entry which is preliminary data.</text>
</comment>
<dbReference type="AlphaFoldDB" id="A0A151L1M4"/>
<gene>
    <name evidence="1" type="ORF">ATY37_02390</name>
</gene>
<dbReference type="Proteomes" id="UP000075346">
    <property type="component" value="Unassembled WGS sequence"/>
</dbReference>